<sequence>MRVTSEFFVSALVRRVFSNGGFAAIERHGSPEAGAIFIRHRYRDGLEDLYGPAPQSLVSEEDGDDRRFELRLERVPGEEVDALIAREGRFDSDLWLVELETETIAGLFALASGNA</sequence>
<evidence type="ECO:0000313" key="1">
    <source>
        <dbReference type="EMBL" id="MDO6962724.1"/>
    </source>
</evidence>
<name>A0ABT8YHI2_9HYPH</name>
<dbReference type="EMBL" id="JAUOZU010000001">
    <property type="protein sequence ID" value="MDO6962724.1"/>
    <property type="molecule type" value="Genomic_DNA"/>
</dbReference>
<dbReference type="Gene3D" id="3.40.1530.20">
    <property type="entry name" value="Protein of unknown function (DUF1491)"/>
    <property type="match status" value="1"/>
</dbReference>
<accession>A0ABT8YHI2</accession>
<proteinExistence type="predicted"/>
<reference evidence="1" key="1">
    <citation type="journal article" date="2015" name="Int. J. Syst. Evol. Microbiol.">
        <title>Rhizobium alvei sp. nov., isolated from a freshwater river.</title>
        <authorList>
            <person name="Sheu S.Y."/>
            <person name="Huang H.W."/>
            <person name="Young C.C."/>
            <person name="Chen W.M."/>
        </authorList>
    </citation>
    <scope>NUCLEOTIDE SEQUENCE</scope>
    <source>
        <strain evidence="1">TNR-22</strain>
    </source>
</reference>
<protein>
    <submittedName>
        <fullName evidence="1">DUF1491 family protein</fullName>
    </submittedName>
</protein>
<dbReference type="Proteomes" id="UP001174932">
    <property type="component" value="Unassembled WGS sequence"/>
</dbReference>
<gene>
    <name evidence="1" type="ORF">Q4481_02075</name>
</gene>
<reference evidence="1" key="2">
    <citation type="submission" date="2023-07" db="EMBL/GenBank/DDBJ databases">
        <authorList>
            <person name="Shen H."/>
        </authorList>
    </citation>
    <scope>NUCLEOTIDE SEQUENCE</scope>
    <source>
        <strain evidence="1">TNR-22</strain>
    </source>
</reference>
<comment type="caution">
    <text evidence="1">The sequence shown here is derived from an EMBL/GenBank/DDBJ whole genome shotgun (WGS) entry which is preliminary data.</text>
</comment>
<organism evidence="1 2">
    <name type="scientific">Rhizobium alvei</name>
    <dbReference type="NCBI Taxonomy" id="1132659"/>
    <lineage>
        <taxon>Bacteria</taxon>
        <taxon>Pseudomonadati</taxon>
        <taxon>Pseudomonadota</taxon>
        <taxon>Alphaproteobacteria</taxon>
        <taxon>Hyphomicrobiales</taxon>
        <taxon>Rhizobiaceae</taxon>
        <taxon>Rhizobium/Agrobacterium group</taxon>
        <taxon>Rhizobium</taxon>
    </lineage>
</organism>
<dbReference type="InterPro" id="IPR009964">
    <property type="entry name" value="DUF1491"/>
</dbReference>
<keyword evidence="2" id="KW-1185">Reference proteome</keyword>
<evidence type="ECO:0000313" key="2">
    <source>
        <dbReference type="Proteomes" id="UP001174932"/>
    </source>
</evidence>
<dbReference type="Pfam" id="PF07372">
    <property type="entry name" value="DUF1491"/>
    <property type="match status" value="1"/>
</dbReference>
<dbReference type="RefSeq" id="WP_304374604.1">
    <property type="nucleotide sequence ID" value="NZ_JAUOZU010000001.1"/>
</dbReference>